<dbReference type="AlphaFoldDB" id="A0A172YJ04"/>
<feature type="transmembrane region" description="Helical" evidence="6">
    <location>
        <begin position="74"/>
        <end position="91"/>
    </location>
</feature>
<evidence type="ECO:0000256" key="1">
    <source>
        <dbReference type="ARBA" id="ARBA00004651"/>
    </source>
</evidence>
<dbReference type="Pfam" id="PF01810">
    <property type="entry name" value="LysE"/>
    <property type="match status" value="1"/>
</dbReference>
<evidence type="ECO:0000256" key="2">
    <source>
        <dbReference type="ARBA" id="ARBA00022475"/>
    </source>
</evidence>
<evidence type="ECO:0000313" key="8">
    <source>
        <dbReference type="Proteomes" id="UP000077875"/>
    </source>
</evidence>
<keyword evidence="8" id="KW-1185">Reference proteome</keyword>
<feature type="transmembrane region" description="Helical" evidence="6">
    <location>
        <begin position="42"/>
        <end position="62"/>
    </location>
</feature>
<protein>
    <submittedName>
        <fullName evidence="7">Lysine transporter LysE</fullName>
    </submittedName>
</protein>
<feature type="transmembrane region" description="Helical" evidence="6">
    <location>
        <begin position="182"/>
        <end position="199"/>
    </location>
</feature>
<dbReference type="PANTHER" id="PTHR30086">
    <property type="entry name" value="ARGININE EXPORTER PROTEIN ARGO"/>
    <property type="match status" value="1"/>
</dbReference>
<dbReference type="KEGG" id="haa:A5892_18345"/>
<dbReference type="PANTHER" id="PTHR30086:SF20">
    <property type="entry name" value="ARGININE EXPORTER PROTEIN ARGO-RELATED"/>
    <property type="match status" value="1"/>
</dbReference>
<evidence type="ECO:0000313" key="7">
    <source>
        <dbReference type="EMBL" id="ANF59179.1"/>
    </source>
</evidence>
<evidence type="ECO:0000256" key="6">
    <source>
        <dbReference type="SAM" id="Phobius"/>
    </source>
</evidence>
<dbReference type="GO" id="GO:0005886">
    <property type="term" value="C:plasma membrane"/>
    <property type="evidence" value="ECO:0007669"/>
    <property type="project" value="UniProtKB-SubCell"/>
</dbReference>
<dbReference type="GO" id="GO:0015171">
    <property type="term" value="F:amino acid transmembrane transporter activity"/>
    <property type="evidence" value="ECO:0007669"/>
    <property type="project" value="TreeGrafter"/>
</dbReference>
<feature type="transmembrane region" description="Helical" evidence="6">
    <location>
        <begin position="142"/>
        <end position="166"/>
    </location>
</feature>
<keyword evidence="2" id="KW-1003">Cell membrane</keyword>
<sequence length="201" mass="21844">MTATLLLSFVLFAFVASITPGPNNLMLLHSGVHFGFRASVPHMLGISFGFALMVAMIGFGLGAAFTRWPLLDTLLRWLGAGYFVWLAWRLASAPAQPPKPAKLGTARPMSSLGAAAFQWVNPKAWIMAIGAVTTFVPAQDHFFNVLLISALFCLVNLPSVGCWAWAGERLRVWLETPSRMRAFNLTMAALLLASLWPVLAA</sequence>
<gene>
    <name evidence="7" type="ORF">A5892_18345</name>
</gene>
<keyword evidence="4 6" id="KW-1133">Transmembrane helix</keyword>
<evidence type="ECO:0000256" key="3">
    <source>
        <dbReference type="ARBA" id="ARBA00022692"/>
    </source>
</evidence>
<dbReference type="RefSeq" id="WP_064124024.1">
    <property type="nucleotide sequence ID" value="NZ_CP015243.1"/>
</dbReference>
<name>A0A172YJ04_9GAMM</name>
<dbReference type="InterPro" id="IPR001123">
    <property type="entry name" value="LeuE-type"/>
</dbReference>
<keyword evidence="5 6" id="KW-0472">Membrane</keyword>
<organism evidence="7 8">
    <name type="scientific">Halotalea alkalilenta</name>
    <dbReference type="NCBI Taxonomy" id="376489"/>
    <lineage>
        <taxon>Bacteria</taxon>
        <taxon>Pseudomonadati</taxon>
        <taxon>Pseudomonadota</taxon>
        <taxon>Gammaproteobacteria</taxon>
        <taxon>Oceanospirillales</taxon>
        <taxon>Halomonadaceae</taxon>
        <taxon>Halotalea</taxon>
    </lineage>
</organism>
<dbReference type="GO" id="GO:0033228">
    <property type="term" value="P:cysteine export across plasma membrane"/>
    <property type="evidence" value="ECO:0007669"/>
    <property type="project" value="TreeGrafter"/>
</dbReference>
<comment type="subcellular location">
    <subcellularLocation>
        <location evidence="1">Cell membrane</location>
        <topology evidence="1">Multi-pass membrane protein</topology>
    </subcellularLocation>
</comment>
<evidence type="ECO:0000256" key="4">
    <source>
        <dbReference type="ARBA" id="ARBA00022989"/>
    </source>
</evidence>
<dbReference type="EMBL" id="CP015243">
    <property type="protein sequence ID" value="ANF59179.1"/>
    <property type="molecule type" value="Genomic_DNA"/>
</dbReference>
<evidence type="ECO:0000256" key="5">
    <source>
        <dbReference type="ARBA" id="ARBA00023136"/>
    </source>
</evidence>
<proteinExistence type="predicted"/>
<keyword evidence="3 6" id="KW-0812">Transmembrane</keyword>
<dbReference type="Proteomes" id="UP000077875">
    <property type="component" value="Chromosome"/>
</dbReference>
<accession>A0A172YJ04</accession>
<reference evidence="7 8" key="1">
    <citation type="submission" date="2016-04" db="EMBL/GenBank/DDBJ databases">
        <title>Complete Genome Sequence of Halotalea alkalilenta IHB B 13600.</title>
        <authorList>
            <person name="Swarnkar M.K."/>
            <person name="Sharma A."/>
            <person name="Kaushal K."/>
            <person name="Soni R."/>
            <person name="Rana S."/>
            <person name="Singh A.K."/>
            <person name="Gulati A."/>
        </authorList>
    </citation>
    <scope>NUCLEOTIDE SEQUENCE [LARGE SCALE GENOMIC DNA]</scope>
    <source>
        <strain evidence="7 8">IHB B 13600</strain>
    </source>
</reference>